<comment type="caution">
    <text evidence="5">The sequence shown here is derived from an EMBL/GenBank/DDBJ whole genome shotgun (WGS) entry which is preliminary data.</text>
</comment>
<dbReference type="InterPro" id="IPR036390">
    <property type="entry name" value="WH_DNA-bd_sf"/>
</dbReference>
<reference evidence="5 6" key="1">
    <citation type="submission" date="2018-03" db="EMBL/GenBank/DDBJ databases">
        <title>Genomic Encyclopedia of Archaeal and Bacterial Type Strains, Phase II (KMG-II): from individual species to whole genera.</title>
        <authorList>
            <person name="Goeker M."/>
        </authorList>
    </citation>
    <scope>NUCLEOTIDE SEQUENCE [LARGE SCALE GENOMIC DNA]</scope>
    <source>
        <strain evidence="5 6">DSM 19711</strain>
    </source>
</reference>
<dbReference type="SMART" id="SM00345">
    <property type="entry name" value="HTH_GNTR"/>
    <property type="match status" value="1"/>
</dbReference>
<evidence type="ECO:0000256" key="3">
    <source>
        <dbReference type="ARBA" id="ARBA00023163"/>
    </source>
</evidence>
<dbReference type="PRINTS" id="PR00035">
    <property type="entry name" value="HTHGNTR"/>
</dbReference>
<dbReference type="SUPFAM" id="SSF46785">
    <property type="entry name" value="Winged helix' DNA-binding domain"/>
    <property type="match status" value="1"/>
</dbReference>
<evidence type="ECO:0000256" key="2">
    <source>
        <dbReference type="ARBA" id="ARBA00023125"/>
    </source>
</evidence>
<name>A0A2T0QY28_9ACTN</name>
<dbReference type="SMART" id="SM00895">
    <property type="entry name" value="FCD"/>
    <property type="match status" value="1"/>
</dbReference>
<organism evidence="5 6">
    <name type="scientific">Kineococcus rhizosphaerae</name>
    <dbReference type="NCBI Taxonomy" id="559628"/>
    <lineage>
        <taxon>Bacteria</taxon>
        <taxon>Bacillati</taxon>
        <taxon>Actinomycetota</taxon>
        <taxon>Actinomycetes</taxon>
        <taxon>Kineosporiales</taxon>
        <taxon>Kineosporiaceae</taxon>
        <taxon>Kineococcus</taxon>
    </lineage>
</organism>
<accession>A0A2T0QY28</accession>
<dbReference type="PANTHER" id="PTHR43537">
    <property type="entry name" value="TRANSCRIPTIONAL REGULATOR, GNTR FAMILY"/>
    <property type="match status" value="1"/>
</dbReference>
<evidence type="ECO:0000313" key="5">
    <source>
        <dbReference type="EMBL" id="PRY11097.1"/>
    </source>
</evidence>
<evidence type="ECO:0000256" key="1">
    <source>
        <dbReference type="ARBA" id="ARBA00023015"/>
    </source>
</evidence>
<gene>
    <name evidence="5" type="ORF">CLV37_11451</name>
</gene>
<dbReference type="InterPro" id="IPR036388">
    <property type="entry name" value="WH-like_DNA-bd_sf"/>
</dbReference>
<dbReference type="SUPFAM" id="SSF48008">
    <property type="entry name" value="GntR ligand-binding domain-like"/>
    <property type="match status" value="1"/>
</dbReference>
<dbReference type="OrthoDB" id="9816161at2"/>
<dbReference type="InterPro" id="IPR008920">
    <property type="entry name" value="TF_FadR/GntR_C"/>
</dbReference>
<evidence type="ECO:0000313" key="6">
    <source>
        <dbReference type="Proteomes" id="UP000238083"/>
    </source>
</evidence>
<keyword evidence="3" id="KW-0804">Transcription</keyword>
<dbReference type="InterPro" id="IPR011711">
    <property type="entry name" value="GntR_C"/>
</dbReference>
<dbReference type="GO" id="GO:0003677">
    <property type="term" value="F:DNA binding"/>
    <property type="evidence" value="ECO:0007669"/>
    <property type="project" value="UniProtKB-KW"/>
</dbReference>
<dbReference type="InterPro" id="IPR000524">
    <property type="entry name" value="Tscrpt_reg_HTH_GntR"/>
</dbReference>
<evidence type="ECO:0000259" key="4">
    <source>
        <dbReference type="PROSITE" id="PS50949"/>
    </source>
</evidence>
<keyword evidence="2" id="KW-0238">DNA-binding</keyword>
<proteinExistence type="predicted"/>
<keyword evidence="6" id="KW-1185">Reference proteome</keyword>
<dbReference type="CDD" id="cd07377">
    <property type="entry name" value="WHTH_GntR"/>
    <property type="match status" value="1"/>
</dbReference>
<dbReference type="PANTHER" id="PTHR43537:SF24">
    <property type="entry name" value="GLUCONATE OPERON TRANSCRIPTIONAL REPRESSOR"/>
    <property type="match status" value="1"/>
</dbReference>
<dbReference type="AlphaFoldDB" id="A0A2T0QY28"/>
<sequence>MTPPPTKRRSLADLVTEQLRADIIGGTYAPGQRLVEERLSQVYAVSRIPVREALKALESEGLVMTTASRARIVTRLSTEEMGEIAPLRRLVEGMAAERAARELSEESRAALTDLVHRGQRALAADDGATLREVNAAIHAAVVAASGSATLFAVHQPLLARTSWSNRSLLHGDRNETWREHVQIVAAICEGDPVRARRLVEEHIDQWLTAAELSDEPGPEEEA</sequence>
<keyword evidence="1" id="KW-0805">Transcription regulation</keyword>
<dbReference type="Pfam" id="PF00392">
    <property type="entry name" value="GntR"/>
    <property type="match status" value="1"/>
</dbReference>
<dbReference type="RefSeq" id="WP_106214671.1">
    <property type="nucleotide sequence ID" value="NZ_PVZF01000014.1"/>
</dbReference>
<dbReference type="Gene3D" id="1.20.120.530">
    <property type="entry name" value="GntR ligand-binding domain-like"/>
    <property type="match status" value="1"/>
</dbReference>
<dbReference type="Pfam" id="PF07729">
    <property type="entry name" value="FCD"/>
    <property type="match status" value="1"/>
</dbReference>
<dbReference type="Proteomes" id="UP000238083">
    <property type="component" value="Unassembled WGS sequence"/>
</dbReference>
<dbReference type="EMBL" id="PVZF01000014">
    <property type="protein sequence ID" value="PRY11097.1"/>
    <property type="molecule type" value="Genomic_DNA"/>
</dbReference>
<dbReference type="PROSITE" id="PS50949">
    <property type="entry name" value="HTH_GNTR"/>
    <property type="match status" value="1"/>
</dbReference>
<dbReference type="Gene3D" id="1.10.10.10">
    <property type="entry name" value="Winged helix-like DNA-binding domain superfamily/Winged helix DNA-binding domain"/>
    <property type="match status" value="1"/>
</dbReference>
<dbReference type="GO" id="GO:0003700">
    <property type="term" value="F:DNA-binding transcription factor activity"/>
    <property type="evidence" value="ECO:0007669"/>
    <property type="project" value="InterPro"/>
</dbReference>
<feature type="domain" description="HTH gntR-type" evidence="4">
    <location>
        <begin position="9"/>
        <end position="76"/>
    </location>
</feature>
<protein>
    <submittedName>
        <fullName evidence="5">GntR family transcriptional regulator</fullName>
    </submittedName>
</protein>